<evidence type="ECO:0000313" key="3">
    <source>
        <dbReference type="EMBL" id="KAK2141981.1"/>
    </source>
</evidence>
<keyword evidence="1" id="KW-0812">Transmembrane</keyword>
<organism evidence="3 4">
    <name type="scientific">Paralvinella palmiformis</name>
    <dbReference type="NCBI Taxonomy" id="53620"/>
    <lineage>
        <taxon>Eukaryota</taxon>
        <taxon>Metazoa</taxon>
        <taxon>Spiralia</taxon>
        <taxon>Lophotrochozoa</taxon>
        <taxon>Annelida</taxon>
        <taxon>Polychaeta</taxon>
        <taxon>Sedentaria</taxon>
        <taxon>Canalipalpata</taxon>
        <taxon>Terebellida</taxon>
        <taxon>Terebelliformia</taxon>
        <taxon>Alvinellidae</taxon>
        <taxon>Paralvinella</taxon>
    </lineage>
</organism>
<gene>
    <name evidence="3" type="ORF">LSH36_1008g00013</name>
</gene>
<accession>A0AAD9IWM3</accession>
<dbReference type="Proteomes" id="UP001208570">
    <property type="component" value="Unassembled WGS sequence"/>
</dbReference>
<dbReference type="SUPFAM" id="SSF52540">
    <property type="entry name" value="P-loop containing nucleoside triphosphate hydrolases"/>
    <property type="match status" value="1"/>
</dbReference>
<dbReference type="PANTHER" id="PTHR15723:SF0">
    <property type="entry name" value="CARBOHYDRATE SULFOTRANSFERASE 15"/>
    <property type="match status" value="1"/>
</dbReference>
<proteinExistence type="predicted"/>
<dbReference type="InterPro" id="IPR000863">
    <property type="entry name" value="Sulfotransferase_dom"/>
</dbReference>
<comment type="caution">
    <text evidence="3">The sequence shown here is derived from an EMBL/GenBank/DDBJ whole genome shotgun (WGS) entry which is preliminary data.</text>
</comment>
<dbReference type="AlphaFoldDB" id="A0AAD9IWM3"/>
<keyword evidence="1" id="KW-0472">Membrane</keyword>
<dbReference type="EMBL" id="JAODUP010001008">
    <property type="protein sequence ID" value="KAK2141981.1"/>
    <property type="molecule type" value="Genomic_DNA"/>
</dbReference>
<reference evidence="3" key="1">
    <citation type="journal article" date="2023" name="Mol. Biol. Evol.">
        <title>Third-Generation Sequencing Reveals the Adaptive Role of the Epigenome in Three Deep-Sea Polychaetes.</title>
        <authorList>
            <person name="Perez M."/>
            <person name="Aroh O."/>
            <person name="Sun Y."/>
            <person name="Lan Y."/>
            <person name="Juniper S.K."/>
            <person name="Young C.R."/>
            <person name="Angers B."/>
            <person name="Qian P.Y."/>
        </authorList>
    </citation>
    <scope>NUCLEOTIDE SEQUENCE</scope>
    <source>
        <strain evidence="3">P08H-3</strain>
    </source>
</reference>
<dbReference type="InterPro" id="IPR027417">
    <property type="entry name" value="P-loop_NTPase"/>
</dbReference>
<dbReference type="GO" id="GO:0050659">
    <property type="term" value="F:N-acetylgalactosamine 4-sulfate 6-O-sulfotransferase activity"/>
    <property type="evidence" value="ECO:0007669"/>
    <property type="project" value="TreeGrafter"/>
</dbReference>
<dbReference type="Pfam" id="PF00685">
    <property type="entry name" value="Sulfotransfer_1"/>
    <property type="match status" value="1"/>
</dbReference>
<sequence length="582" mass="67301">MLYDLCRVYLVIIRRTRYLNMFGGRLLGSRLRNYGVILVFSIIIILSFLSIFTNVLLSLILTAGSITQGSLFSRLIGEGTELFVMRRFITDAELNLDLSDTAIGGIQGILPGYKIHTIPDTISNQSAVALNRSVALANGSDETTAVLPPGIDTTGVHVTNVSANGGHPWWWVDFRVQNETFLQEVDDFLKENAQFYDFSLTVSLNDIDSLNVELPPLIPNMRNPCWLELVPEEFTYENSLYKCHINYRRIRKSFAFLTELINKRSREGTRWRMRCFPAFFLIGVAKCGTTDLYEALTQHPDIITSELKEPEYWSRQRYGTNPWLFQTDCPAFKARATFGDYLDTYDNASEALRRSFVNEPDGRWHSDVMFGDYSTHTMEELFFWDRSEDEPRLITAHHIHQIRPQTKFIVIFRDPVERAYSRYKMRFKNRGNVAGTTDDFHERMVRQVSGTEACLRMYKRRVCVYRENIGKAGDHTILVNGLYIVYLKDWLDVFPLEQFMVIRFEDYIVDRLSHMEKITNFLGLNPMPEAEKDYIKKMPAANAGISLGGMKNETRELLQTFFSTFNKELVELTGDGNFTWGY</sequence>
<dbReference type="PANTHER" id="PTHR15723">
    <property type="entry name" value="CARBOHYDRATE SULFOTRANSFERASE 15"/>
    <property type="match status" value="1"/>
</dbReference>
<evidence type="ECO:0000313" key="4">
    <source>
        <dbReference type="Proteomes" id="UP001208570"/>
    </source>
</evidence>
<evidence type="ECO:0000259" key="2">
    <source>
        <dbReference type="Pfam" id="PF00685"/>
    </source>
</evidence>
<name>A0AAD9IWM3_9ANNE</name>
<keyword evidence="4" id="KW-1185">Reference proteome</keyword>
<dbReference type="InterPro" id="IPR052654">
    <property type="entry name" value="CS_Sulfotransferase"/>
</dbReference>
<dbReference type="Gene3D" id="3.40.50.300">
    <property type="entry name" value="P-loop containing nucleotide triphosphate hydrolases"/>
    <property type="match status" value="1"/>
</dbReference>
<dbReference type="GO" id="GO:0019319">
    <property type="term" value="P:hexose biosynthetic process"/>
    <property type="evidence" value="ECO:0007669"/>
    <property type="project" value="TreeGrafter"/>
</dbReference>
<feature type="domain" description="Sulfotransferase" evidence="2">
    <location>
        <begin position="279"/>
        <end position="537"/>
    </location>
</feature>
<protein>
    <recommendedName>
        <fullName evidence="2">Sulfotransferase domain-containing protein</fullName>
    </recommendedName>
</protein>
<keyword evidence="1" id="KW-1133">Transmembrane helix</keyword>
<feature type="transmembrane region" description="Helical" evidence="1">
    <location>
        <begin position="34"/>
        <end position="61"/>
    </location>
</feature>
<evidence type="ECO:0000256" key="1">
    <source>
        <dbReference type="SAM" id="Phobius"/>
    </source>
</evidence>